<sequence>MCQVLCSSALSGTFPIQRRYPADHVFLCAEATSLPPQLVFSEGGSTATGVAACCAGLHSSPTPHGGRRHAARAFASVSPLASRLVSFRPPPATRLRSLLDSDLFVCPRIDVRVHFFVPHFALLLAAPLCYRVPLLCQTRPKCVRALASPLKGPLTDFHTQSSTENKPVLLVCVLSLEFSHQPCVKCVFTNSASDVVSHQASSPFFVSGSEAGQPADGRLQDLSDSALVCAARWHGDALLSAATEFLAPGLTDHSLAVCALVGLGVLYEMLVGRSVDPYTTGPLSHDHVLPGGTEALICLFCSRLPRGLSRVLVSSCPVLNRLFPLLHKHLDRHSAATTGAAVNTILPGAGLGPLLATAPPFLPVTPRRRTRTRRAFKPPAPELTPRPASQASAGHLQLL</sequence>
<dbReference type="AlphaFoldDB" id="A0A9N7YZX8"/>
<feature type="region of interest" description="Disordered" evidence="1">
    <location>
        <begin position="362"/>
        <end position="399"/>
    </location>
</feature>
<feature type="compositionally biased region" description="Basic residues" evidence="1">
    <location>
        <begin position="366"/>
        <end position="376"/>
    </location>
</feature>
<accession>A0A9N7YZX8</accession>
<organism evidence="2 3">
    <name type="scientific">Pleuronectes platessa</name>
    <name type="common">European plaice</name>
    <dbReference type="NCBI Taxonomy" id="8262"/>
    <lineage>
        <taxon>Eukaryota</taxon>
        <taxon>Metazoa</taxon>
        <taxon>Chordata</taxon>
        <taxon>Craniata</taxon>
        <taxon>Vertebrata</taxon>
        <taxon>Euteleostomi</taxon>
        <taxon>Actinopterygii</taxon>
        <taxon>Neopterygii</taxon>
        <taxon>Teleostei</taxon>
        <taxon>Neoteleostei</taxon>
        <taxon>Acanthomorphata</taxon>
        <taxon>Carangaria</taxon>
        <taxon>Pleuronectiformes</taxon>
        <taxon>Pleuronectoidei</taxon>
        <taxon>Pleuronectidae</taxon>
        <taxon>Pleuronectes</taxon>
    </lineage>
</organism>
<comment type="caution">
    <text evidence="2">The sequence shown here is derived from an EMBL/GenBank/DDBJ whole genome shotgun (WGS) entry which is preliminary data.</text>
</comment>
<name>A0A9N7YZX8_PLEPL</name>
<dbReference type="Proteomes" id="UP001153269">
    <property type="component" value="Unassembled WGS sequence"/>
</dbReference>
<proteinExistence type="predicted"/>
<gene>
    <name evidence="2" type="ORF">PLEPLA_LOCUS32151</name>
</gene>
<evidence type="ECO:0000256" key="1">
    <source>
        <dbReference type="SAM" id="MobiDB-lite"/>
    </source>
</evidence>
<dbReference type="EMBL" id="CADEAL010003358">
    <property type="protein sequence ID" value="CAB1444435.1"/>
    <property type="molecule type" value="Genomic_DNA"/>
</dbReference>
<evidence type="ECO:0000313" key="3">
    <source>
        <dbReference type="Proteomes" id="UP001153269"/>
    </source>
</evidence>
<reference evidence="2" key="1">
    <citation type="submission" date="2020-03" db="EMBL/GenBank/DDBJ databases">
        <authorList>
            <person name="Weist P."/>
        </authorList>
    </citation>
    <scope>NUCLEOTIDE SEQUENCE</scope>
</reference>
<evidence type="ECO:0000313" key="2">
    <source>
        <dbReference type="EMBL" id="CAB1444435.1"/>
    </source>
</evidence>
<protein>
    <submittedName>
        <fullName evidence="2">Uncharacterized protein</fullName>
    </submittedName>
</protein>
<keyword evidence="3" id="KW-1185">Reference proteome</keyword>